<organism evidence="3 4">
    <name type="scientific">Stylophora pistillata</name>
    <name type="common">Smooth cauliflower coral</name>
    <dbReference type="NCBI Taxonomy" id="50429"/>
    <lineage>
        <taxon>Eukaryota</taxon>
        <taxon>Metazoa</taxon>
        <taxon>Cnidaria</taxon>
        <taxon>Anthozoa</taxon>
        <taxon>Hexacorallia</taxon>
        <taxon>Scleractinia</taxon>
        <taxon>Astrocoeniina</taxon>
        <taxon>Pocilloporidae</taxon>
        <taxon>Stylophora</taxon>
    </lineage>
</organism>
<keyword evidence="4" id="KW-1185">Reference proteome</keyword>
<dbReference type="PANTHER" id="PTHR45006">
    <property type="entry name" value="DNAJ-LIKE PROTEIN 1"/>
    <property type="match status" value="1"/>
</dbReference>
<feature type="compositionally biased region" description="Basic and acidic residues" evidence="1">
    <location>
        <begin position="218"/>
        <end position="231"/>
    </location>
</feature>
<dbReference type="GO" id="GO:0016558">
    <property type="term" value="P:protein import into peroxisome matrix"/>
    <property type="evidence" value="ECO:0007669"/>
    <property type="project" value="TreeGrafter"/>
</dbReference>
<evidence type="ECO:0000313" key="4">
    <source>
        <dbReference type="Proteomes" id="UP000225706"/>
    </source>
</evidence>
<feature type="region of interest" description="Disordered" evidence="1">
    <location>
        <begin position="137"/>
        <end position="274"/>
    </location>
</feature>
<reference evidence="4" key="1">
    <citation type="journal article" date="2017" name="bioRxiv">
        <title>Comparative analysis of the genomes of Stylophora pistillata and Acropora digitifera provides evidence for extensive differences between species of corals.</title>
        <authorList>
            <person name="Voolstra C.R."/>
            <person name="Li Y."/>
            <person name="Liew Y.J."/>
            <person name="Baumgarten S."/>
            <person name="Zoccola D."/>
            <person name="Flot J.-F."/>
            <person name="Tambutte S."/>
            <person name="Allemand D."/>
            <person name="Aranda M."/>
        </authorList>
    </citation>
    <scope>NUCLEOTIDE SEQUENCE [LARGE SCALE GENOMIC DNA]</scope>
</reference>
<dbReference type="SUPFAM" id="SSF46565">
    <property type="entry name" value="Chaperone J-domain"/>
    <property type="match status" value="1"/>
</dbReference>
<feature type="compositionally biased region" description="Basic residues" evidence="1">
    <location>
        <begin position="254"/>
        <end position="263"/>
    </location>
</feature>
<dbReference type="SMART" id="SM00271">
    <property type="entry name" value="DnaJ"/>
    <property type="match status" value="1"/>
</dbReference>
<dbReference type="OrthoDB" id="552049at2759"/>
<protein>
    <submittedName>
        <fullName evidence="3">Putative J domain-containing protein C4H3.01</fullName>
    </submittedName>
</protein>
<dbReference type="GO" id="GO:0005829">
    <property type="term" value="C:cytosol"/>
    <property type="evidence" value="ECO:0007669"/>
    <property type="project" value="TreeGrafter"/>
</dbReference>
<accession>A0A2B4S6R6</accession>
<dbReference type="Gene3D" id="1.10.287.110">
    <property type="entry name" value="DnaJ domain"/>
    <property type="match status" value="1"/>
</dbReference>
<dbReference type="PROSITE" id="PS50076">
    <property type="entry name" value="DNAJ_2"/>
    <property type="match status" value="1"/>
</dbReference>
<evidence type="ECO:0000259" key="2">
    <source>
        <dbReference type="PROSITE" id="PS50076"/>
    </source>
</evidence>
<dbReference type="EMBL" id="LSMT01000181">
    <property type="protein sequence ID" value="PFX24277.1"/>
    <property type="molecule type" value="Genomic_DNA"/>
</dbReference>
<dbReference type="CDD" id="cd06257">
    <property type="entry name" value="DnaJ"/>
    <property type="match status" value="1"/>
</dbReference>
<evidence type="ECO:0000256" key="1">
    <source>
        <dbReference type="SAM" id="MobiDB-lite"/>
    </source>
</evidence>
<dbReference type="STRING" id="50429.A0A2B4S6R6"/>
<gene>
    <name evidence="3" type="primary">SPAC4H3.01</name>
    <name evidence="3" type="ORF">AWC38_SpisGene11157</name>
</gene>
<feature type="compositionally biased region" description="Basic residues" evidence="1">
    <location>
        <begin position="232"/>
        <end position="242"/>
    </location>
</feature>
<dbReference type="AlphaFoldDB" id="A0A2B4S6R6"/>
<dbReference type="InterPro" id="IPR001623">
    <property type="entry name" value="DnaJ_domain"/>
</dbReference>
<comment type="caution">
    <text evidence="3">The sequence shown here is derived from an EMBL/GenBank/DDBJ whole genome shotgun (WGS) entry which is preliminary data.</text>
</comment>
<feature type="compositionally biased region" description="Basic residues" evidence="1">
    <location>
        <begin position="159"/>
        <end position="170"/>
    </location>
</feature>
<evidence type="ECO:0000313" key="3">
    <source>
        <dbReference type="EMBL" id="PFX24277.1"/>
    </source>
</evidence>
<name>A0A2B4S6R6_STYPI</name>
<proteinExistence type="predicted"/>
<dbReference type="InterPro" id="IPR036869">
    <property type="entry name" value="J_dom_sf"/>
</dbReference>
<dbReference type="InterPro" id="IPR052814">
    <property type="entry name" value="Peroxisomal_DnaJ"/>
</dbReference>
<feature type="domain" description="J" evidence="2">
    <location>
        <begin position="7"/>
        <end position="73"/>
    </location>
</feature>
<dbReference type="PRINTS" id="PR00625">
    <property type="entry name" value="JDOMAIN"/>
</dbReference>
<sequence>MATNLKESYDLLGLPVDATDEEVRKAYMKKAKECHPDKNPQDPQATEKFQALSEGYERINSSLRTESVDEEYFSGHNDFFHFVIFREMMRRRMREEMLRRMFGGIFDDDIGPEEAHFPFGPFGGPFFNRPRSHESFERWHHSRFQDGRPSSAHETSTKASKKGKQRKKNPRNSSASGPSRDTHEREYSGRRNFSNEETASDRGETIDSNSAEDFCVSSEKETSDNKRDKQRNGSKSKQKNKNKGQMTAAEWQKGRKKNHRKKKTASDISARRQR</sequence>
<feature type="compositionally biased region" description="Basic and acidic residues" evidence="1">
    <location>
        <begin position="137"/>
        <end position="146"/>
    </location>
</feature>
<dbReference type="Pfam" id="PF00226">
    <property type="entry name" value="DnaJ"/>
    <property type="match status" value="1"/>
</dbReference>
<dbReference type="Proteomes" id="UP000225706">
    <property type="component" value="Unassembled WGS sequence"/>
</dbReference>
<feature type="compositionally biased region" description="Basic and acidic residues" evidence="1">
    <location>
        <begin position="180"/>
        <end position="189"/>
    </location>
</feature>
<dbReference type="PANTHER" id="PTHR45006:SF1">
    <property type="entry name" value="DNAJ-LIKE PROTEIN 1"/>
    <property type="match status" value="1"/>
</dbReference>